<feature type="region of interest" description="Disordered" evidence="7">
    <location>
        <begin position="781"/>
        <end position="809"/>
    </location>
</feature>
<dbReference type="PANTHER" id="PTHR10372">
    <property type="entry name" value="PLAKOPHILLIN-RELATED"/>
    <property type="match status" value="1"/>
</dbReference>
<evidence type="ECO:0000313" key="10">
    <source>
        <dbReference type="WBParaSite" id="SCUD_0000750701-mRNA-1"/>
    </source>
</evidence>
<dbReference type="InterPro" id="IPR011989">
    <property type="entry name" value="ARM-like"/>
</dbReference>
<dbReference type="Gene3D" id="1.25.10.10">
    <property type="entry name" value="Leucine-rich Repeat Variant"/>
    <property type="match status" value="1"/>
</dbReference>
<feature type="repeat" description="ARM" evidence="6">
    <location>
        <begin position="443"/>
        <end position="474"/>
    </location>
</feature>
<evidence type="ECO:0000256" key="5">
    <source>
        <dbReference type="ARBA" id="ARBA00022949"/>
    </source>
</evidence>
<feature type="repeat" description="ARM" evidence="6">
    <location>
        <begin position="861"/>
        <end position="887"/>
    </location>
</feature>
<comment type="similarity">
    <text evidence="2">Belongs to the beta-catenin family.</text>
</comment>
<evidence type="ECO:0000256" key="7">
    <source>
        <dbReference type="SAM" id="MobiDB-lite"/>
    </source>
</evidence>
<reference evidence="8 9" key="2">
    <citation type="submission" date="2018-11" db="EMBL/GenBank/DDBJ databases">
        <authorList>
            <consortium name="Pathogen Informatics"/>
        </authorList>
    </citation>
    <scope>NUCLEOTIDE SEQUENCE [LARGE SCALE GENOMIC DNA]</scope>
    <source>
        <strain evidence="8">Dakar</strain>
        <strain evidence="9">Dakar, Senegal</strain>
    </source>
</reference>
<feature type="compositionally biased region" description="Low complexity" evidence="7">
    <location>
        <begin position="12"/>
        <end position="22"/>
    </location>
</feature>
<dbReference type="PROSITE" id="PS50176">
    <property type="entry name" value="ARM_REPEAT"/>
    <property type="match status" value="3"/>
</dbReference>
<dbReference type="SUPFAM" id="SSF48371">
    <property type="entry name" value="ARM repeat"/>
    <property type="match status" value="1"/>
</dbReference>
<sequence>MNNSFSSYRYYPPVEFTPTTPPTTLAKCKNSNEQSNDQRVQNDSQFNYYTRDLRTDLNTECTSSTCEPLNTICTETQFIQNTPNNTSQQTSNTVMKKNLQNNNTISDIDTPIFHGRQHSMPIFMPSYTTFDDNTPNKIDNEISTDTENSHGSKEINRLTLIDKSSRPVATSMMSNPTIDTGTGIKKASTTTSNPNSLNLVIDIHLHGVGLSDNRMTQSCIQEKDYDRSADDKLLSKTNYSKCSMDELLTNMDFCTLRCKPHRAISLIDQQNSSSQSSSYELNTGESRLSQRLNKLPWNKHNDYANRINSADTKSDNANENKMKCSIDTNGWEPHIHNHNYNIKSDDIKSRIRNQHHQLYNHHHQHCRGYDRSIYTDQTNGICVDDLRIRRTPMPVHRQLVNNSQGNNSKLSTVSRYPTMPNINNSSKNVDYIESNSGTFSQSVDIPLLIRLLQSSDPDVVSNAAAYLQHLVYRNPSLKEKTRQLSKLWSVLCSDWFIEILCNYTFLFHFRLSGGISALVQLLYSDHTRICLNAVGVLRNMTCGDTLAIKKELERVGGIRALAWLIENRQVYGSTTDSFKDLNYGMSSNSSHCHLNGTEYDDLHQAVKSILENAASVLCNLASVSWLKRSVLQEALIPSLLNVIIVPAATETSIYASKDNGAQSIINSILFRIVTSLIRNISSSEDDDVREKMRQCPQLATSLFSILRYAVEHQLYDKRSIEHCVCTIRNLCYGLQQRQQIQQSPSQSSVTSSSQDSKFQAKSRNGSLLRIKSTSLVSGKKSKGLTEIETNPESLNKSTNHSKTENIPSPYGDIDSVRTLIYLIQYSSNPYTLEAAAGSLQNLTAGHGSSSEQIREIIRLNHGLPLLVELLNNSMRNVVATAANALRNSALDPISCSLLGKYALNRIIQALDQHSCGIALNLHSNEYKTHLNKLNTMNNNHNNNNYYNNNSEWQIPIQTSNVMNKSVCLTNHEYTQFGEENKSNIQKQCTTALLSLCCVIIHKKLENARRFVTLGGVEKCQELLKICLNNGHLIRFNCTEQLVNEDKTTQTVIKLIRQLLFMLWEFSELRPIYKLLDCDIALASSIIIVDTHSTSETPGDLAGWNETDFCIHKRNRLASLIRRRSKKAELPRKRVNSDFRQYTNGSVSDSEECKRQTFAYSNRTKNNEFIFDEFKNNCEDLSESVYSLHGGQLTSSYYIPAQTIVHESYNPDELNSYRQDRTHAVYIAEGDINAMSKDNHNNVFEMINL</sequence>
<feature type="region of interest" description="Disordered" evidence="7">
    <location>
        <begin position="1"/>
        <end position="22"/>
    </location>
</feature>
<evidence type="ECO:0000313" key="8">
    <source>
        <dbReference type="EMBL" id="VDP26517.1"/>
    </source>
</evidence>
<keyword evidence="3" id="KW-0677">Repeat</keyword>
<dbReference type="InterPro" id="IPR000225">
    <property type="entry name" value="Armadillo"/>
</dbReference>
<dbReference type="InterPro" id="IPR016024">
    <property type="entry name" value="ARM-type_fold"/>
</dbReference>
<feature type="repeat" description="ARM" evidence="6">
    <location>
        <begin position="513"/>
        <end position="541"/>
    </location>
</feature>
<dbReference type="STRING" id="6186.A0A183JXQ9"/>
<evidence type="ECO:0000313" key="9">
    <source>
        <dbReference type="Proteomes" id="UP000279833"/>
    </source>
</evidence>
<feature type="compositionally biased region" description="Polar residues" evidence="7">
    <location>
        <begin position="169"/>
        <end position="180"/>
    </location>
</feature>
<dbReference type="GO" id="GO:0005737">
    <property type="term" value="C:cytoplasm"/>
    <property type="evidence" value="ECO:0007669"/>
    <property type="project" value="TreeGrafter"/>
</dbReference>
<reference evidence="10" key="1">
    <citation type="submission" date="2016-06" db="UniProtKB">
        <authorList>
            <consortium name="WormBaseParasite"/>
        </authorList>
    </citation>
    <scope>IDENTIFICATION</scope>
</reference>
<feature type="compositionally biased region" description="Low complexity" evidence="7">
    <location>
        <begin position="742"/>
        <end position="759"/>
    </location>
</feature>
<dbReference type="Proteomes" id="UP000279833">
    <property type="component" value="Unassembled WGS sequence"/>
</dbReference>
<dbReference type="SMART" id="SM00185">
    <property type="entry name" value="ARM"/>
    <property type="match status" value="5"/>
</dbReference>
<evidence type="ECO:0000256" key="2">
    <source>
        <dbReference type="ARBA" id="ARBA00005462"/>
    </source>
</evidence>
<evidence type="ECO:0000256" key="4">
    <source>
        <dbReference type="ARBA" id="ARBA00022889"/>
    </source>
</evidence>
<dbReference type="GO" id="GO:0098609">
    <property type="term" value="P:cell-cell adhesion"/>
    <property type="evidence" value="ECO:0007669"/>
    <property type="project" value="InterPro"/>
</dbReference>
<evidence type="ECO:0000256" key="6">
    <source>
        <dbReference type="PROSITE-ProRule" id="PRU00259"/>
    </source>
</evidence>
<keyword evidence="5" id="KW-0965">Cell junction</keyword>
<gene>
    <name evidence="8" type="ORF">SCUD_LOCUS7507</name>
</gene>
<evidence type="ECO:0000256" key="3">
    <source>
        <dbReference type="ARBA" id="ARBA00022737"/>
    </source>
</evidence>
<protein>
    <submittedName>
        <fullName evidence="10">Arm_2 domain-containing protein</fullName>
    </submittedName>
</protein>
<keyword evidence="9" id="KW-1185">Reference proteome</keyword>
<feature type="region of interest" description="Disordered" evidence="7">
    <location>
        <begin position="398"/>
        <end position="419"/>
    </location>
</feature>
<name>A0A183JXQ9_9TREM</name>
<feature type="region of interest" description="Disordered" evidence="7">
    <location>
        <begin position="742"/>
        <end position="763"/>
    </location>
</feature>
<keyword evidence="4" id="KW-0130">Cell adhesion</keyword>
<proteinExistence type="inferred from homology"/>
<organism evidence="10">
    <name type="scientific">Schistosoma curassoni</name>
    <dbReference type="NCBI Taxonomy" id="6186"/>
    <lineage>
        <taxon>Eukaryota</taxon>
        <taxon>Metazoa</taxon>
        <taxon>Spiralia</taxon>
        <taxon>Lophotrochozoa</taxon>
        <taxon>Platyhelminthes</taxon>
        <taxon>Trematoda</taxon>
        <taxon>Digenea</taxon>
        <taxon>Strigeidida</taxon>
        <taxon>Schistosomatoidea</taxon>
        <taxon>Schistosomatidae</taxon>
        <taxon>Schistosoma</taxon>
    </lineage>
</organism>
<dbReference type="Pfam" id="PF00514">
    <property type="entry name" value="Arm"/>
    <property type="match status" value="2"/>
</dbReference>
<dbReference type="GO" id="GO:0005634">
    <property type="term" value="C:nucleus"/>
    <property type="evidence" value="ECO:0007669"/>
    <property type="project" value="TreeGrafter"/>
</dbReference>
<accession>A0A183JXQ9</accession>
<feature type="compositionally biased region" description="Polar residues" evidence="7">
    <location>
        <begin position="399"/>
        <end position="419"/>
    </location>
</feature>
<evidence type="ECO:0000256" key="1">
    <source>
        <dbReference type="ARBA" id="ARBA00004282"/>
    </source>
</evidence>
<dbReference type="GO" id="GO:0005912">
    <property type="term" value="C:adherens junction"/>
    <property type="evidence" value="ECO:0007669"/>
    <property type="project" value="TreeGrafter"/>
</dbReference>
<dbReference type="GO" id="GO:0005886">
    <property type="term" value="C:plasma membrane"/>
    <property type="evidence" value="ECO:0007669"/>
    <property type="project" value="TreeGrafter"/>
</dbReference>
<dbReference type="PANTHER" id="PTHR10372:SF27">
    <property type="entry name" value="ADHERENS JUNCTION PROTEIN P120"/>
    <property type="match status" value="1"/>
</dbReference>
<feature type="compositionally biased region" description="Polar residues" evidence="7">
    <location>
        <begin position="787"/>
        <end position="806"/>
    </location>
</feature>
<dbReference type="WBParaSite" id="SCUD_0000750701-mRNA-1">
    <property type="protein sequence ID" value="SCUD_0000750701-mRNA-1"/>
    <property type="gene ID" value="SCUD_0000750701"/>
</dbReference>
<dbReference type="AlphaFoldDB" id="A0A183JXQ9"/>
<comment type="subcellular location">
    <subcellularLocation>
        <location evidence="1">Cell junction</location>
    </subcellularLocation>
</comment>
<feature type="region of interest" description="Disordered" evidence="7">
    <location>
        <begin position="169"/>
        <end position="191"/>
    </location>
</feature>
<dbReference type="InterPro" id="IPR028435">
    <property type="entry name" value="Plakophilin/d_Catenin"/>
</dbReference>
<dbReference type="EMBL" id="UZAK01032368">
    <property type="protein sequence ID" value="VDP26517.1"/>
    <property type="molecule type" value="Genomic_DNA"/>
</dbReference>